<protein>
    <submittedName>
        <fullName evidence="1">DDE 3 domain containing protein</fullName>
    </submittedName>
</protein>
<name>A0A482W6Y7_ASBVE</name>
<dbReference type="STRING" id="1661398.A0A482W6Y7"/>
<dbReference type="Gene3D" id="3.30.420.10">
    <property type="entry name" value="Ribonuclease H-like superfamily/Ribonuclease H"/>
    <property type="match status" value="1"/>
</dbReference>
<keyword evidence="2" id="KW-1185">Reference proteome</keyword>
<dbReference type="AlphaFoldDB" id="A0A482W6Y7"/>
<organism evidence="1 2">
    <name type="scientific">Asbolus verrucosus</name>
    <name type="common">Desert ironclad beetle</name>
    <dbReference type="NCBI Taxonomy" id="1661398"/>
    <lineage>
        <taxon>Eukaryota</taxon>
        <taxon>Metazoa</taxon>
        <taxon>Ecdysozoa</taxon>
        <taxon>Arthropoda</taxon>
        <taxon>Hexapoda</taxon>
        <taxon>Insecta</taxon>
        <taxon>Pterygota</taxon>
        <taxon>Neoptera</taxon>
        <taxon>Endopterygota</taxon>
        <taxon>Coleoptera</taxon>
        <taxon>Polyphaga</taxon>
        <taxon>Cucujiformia</taxon>
        <taxon>Tenebrionidae</taxon>
        <taxon>Pimeliinae</taxon>
        <taxon>Asbolus</taxon>
    </lineage>
</organism>
<evidence type="ECO:0000313" key="1">
    <source>
        <dbReference type="EMBL" id="RZC40866.1"/>
    </source>
</evidence>
<dbReference type="EMBL" id="QDEB01022432">
    <property type="protein sequence ID" value="RZC40866.1"/>
    <property type="molecule type" value="Genomic_DNA"/>
</dbReference>
<sequence length="87" mass="9867">MPIGQLKIGILPRPPRSPDISPIEDVWDIIGRKITNLPHPPQPLAALRHKVQVALDSVSQEEIDNFLRNMSRRIQECITQRGGPTHY</sequence>
<accession>A0A482W6Y7</accession>
<proteinExistence type="predicted"/>
<gene>
    <name evidence="1" type="ORF">BDFB_012501</name>
</gene>
<evidence type="ECO:0000313" key="2">
    <source>
        <dbReference type="Proteomes" id="UP000292052"/>
    </source>
</evidence>
<comment type="caution">
    <text evidence="1">The sequence shown here is derived from an EMBL/GenBank/DDBJ whole genome shotgun (WGS) entry which is preliminary data.</text>
</comment>
<dbReference type="Proteomes" id="UP000292052">
    <property type="component" value="Unassembled WGS sequence"/>
</dbReference>
<dbReference type="GO" id="GO:0003676">
    <property type="term" value="F:nucleic acid binding"/>
    <property type="evidence" value="ECO:0007669"/>
    <property type="project" value="InterPro"/>
</dbReference>
<dbReference type="InterPro" id="IPR036397">
    <property type="entry name" value="RNaseH_sf"/>
</dbReference>
<reference evidence="1 2" key="1">
    <citation type="submission" date="2017-03" db="EMBL/GenBank/DDBJ databases">
        <title>Genome of the blue death feigning beetle - Asbolus verrucosus.</title>
        <authorList>
            <person name="Rider S.D."/>
        </authorList>
    </citation>
    <scope>NUCLEOTIDE SEQUENCE [LARGE SCALE GENOMIC DNA]</scope>
    <source>
        <strain evidence="1">Butters</strain>
        <tissue evidence="1">Head and leg muscle</tissue>
    </source>
</reference>
<dbReference type="OrthoDB" id="10466042at2759"/>